<feature type="transmembrane region" description="Helical" evidence="1">
    <location>
        <begin position="457"/>
        <end position="476"/>
    </location>
</feature>
<name>A0A1G1VN28_9BACT</name>
<reference evidence="2 3" key="1">
    <citation type="journal article" date="2016" name="Nat. Commun.">
        <title>Thousands of microbial genomes shed light on interconnected biogeochemical processes in an aquifer system.</title>
        <authorList>
            <person name="Anantharaman K."/>
            <person name="Brown C.T."/>
            <person name="Hug L.A."/>
            <person name="Sharon I."/>
            <person name="Castelle C.J."/>
            <person name="Probst A.J."/>
            <person name="Thomas B.C."/>
            <person name="Singh A."/>
            <person name="Wilkins M.J."/>
            <person name="Karaoz U."/>
            <person name="Brodie E.L."/>
            <person name="Williams K.H."/>
            <person name="Hubbard S.S."/>
            <person name="Banfield J.F."/>
        </authorList>
    </citation>
    <scope>NUCLEOTIDE SEQUENCE [LARGE SCALE GENOMIC DNA]</scope>
</reference>
<accession>A0A1G1VN28</accession>
<keyword evidence="1" id="KW-1133">Transmembrane helix</keyword>
<dbReference type="SUPFAM" id="SSF53448">
    <property type="entry name" value="Nucleotide-diphospho-sugar transferases"/>
    <property type="match status" value="1"/>
</dbReference>
<keyword evidence="1" id="KW-0812">Transmembrane</keyword>
<evidence type="ECO:0000313" key="2">
    <source>
        <dbReference type="EMBL" id="OGY16795.1"/>
    </source>
</evidence>
<protein>
    <submittedName>
        <fullName evidence="2">Uncharacterized protein</fullName>
    </submittedName>
</protein>
<gene>
    <name evidence="2" type="ORF">A2785_03440</name>
</gene>
<evidence type="ECO:0000256" key="1">
    <source>
        <dbReference type="SAM" id="Phobius"/>
    </source>
</evidence>
<feature type="transmembrane region" description="Helical" evidence="1">
    <location>
        <begin position="21"/>
        <end position="48"/>
    </location>
</feature>
<feature type="transmembrane region" description="Helical" evidence="1">
    <location>
        <begin position="383"/>
        <end position="402"/>
    </location>
</feature>
<dbReference type="InterPro" id="IPR029044">
    <property type="entry name" value="Nucleotide-diphossugar_trans"/>
</dbReference>
<sequence>MKSNHQKVISHSIQRFLEFVPGFFSWSLILFPFWGSLIFPVAVAYYVLAFDIYWLYRSLSTSFLAVLAHFRMQAAQQFDWMGDVSLFPDWRRVHHAMLIPTYREPLATLRRTLNGLRRQTLPLSQVSVVLSFEKREGESAVRKAKVLTSEFGSLFANFFTTVHPTLPGEVAGKSSNTSWAAKFMKHELVDRRGYDIDTLTVTSEDADAVLHPNYLAALTYSFLDHPKRYRRIWQAAIVFYNNIWRVPAPIRVLATLWSVVQMFILMRRDRLINFSTYSTSMKLVDSIGYWDVDVIPEDYRLFFKSYFHFQGDFAVEPIFLPVYADAAESTTYWKTMRNQYEQVKRWAWGVADDPYIIKRWLRAKHISFWDKTFRVLNVLEDHFLWPVNWFAITVGALLPPLINEDFSRTVLGKTLPQVSSAILTLSLLSLLIILFIDARSRPPRPADVSLLKRLFQPFEFVLLPIVGFFFNALPGIDAHTRLMLGRYIEYRVTEKV</sequence>
<keyword evidence="1" id="KW-0472">Membrane</keyword>
<dbReference type="PANTHER" id="PTHR36851:SF1">
    <property type="entry name" value="GLYCO_TRANS_2-LIKE DOMAIN-CONTAINING PROTEIN"/>
    <property type="match status" value="1"/>
</dbReference>
<feature type="transmembrane region" description="Helical" evidence="1">
    <location>
        <begin position="414"/>
        <end position="436"/>
    </location>
</feature>
<dbReference type="Proteomes" id="UP000179069">
    <property type="component" value="Unassembled WGS sequence"/>
</dbReference>
<proteinExistence type="predicted"/>
<dbReference type="Gene3D" id="3.90.550.10">
    <property type="entry name" value="Spore Coat Polysaccharide Biosynthesis Protein SpsA, Chain A"/>
    <property type="match status" value="1"/>
</dbReference>
<dbReference type="AlphaFoldDB" id="A0A1G1VN28"/>
<dbReference type="EMBL" id="MHCI01000009">
    <property type="protein sequence ID" value="OGY16795.1"/>
    <property type="molecule type" value="Genomic_DNA"/>
</dbReference>
<dbReference type="PANTHER" id="PTHR36851">
    <property type="entry name" value="UNNAMED PRODUCT"/>
    <property type="match status" value="1"/>
</dbReference>
<organism evidence="2 3">
    <name type="scientific">Candidatus Chisholmbacteria bacterium RIFCSPHIGHO2_01_FULL_49_18</name>
    <dbReference type="NCBI Taxonomy" id="1797590"/>
    <lineage>
        <taxon>Bacteria</taxon>
        <taxon>Candidatus Chisholmiibacteriota</taxon>
    </lineage>
</organism>
<comment type="caution">
    <text evidence="2">The sequence shown here is derived from an EMBL/GenBank/DDBJ whole genome shotgun (WGS) entry which is preliminary data.</text>
</comment>
<feature type="transmembrane region" description="Helical" evidence="1">
    <location>
        <begin position="54"/>
        <end position="72"/>
    </location>
</feature>
<evidence type="ECO:0000313" key="3">
    <source>
        <dbReference type="Proteomes" id="UP000179069"/>
    </source>
</evidence>